<reference evidence="2" key="1">
    <citation type="submission" date="2016-11" db="UniProtKB">
        <authorList>
            <consortium name="WormBaseParasite"/>
        </authorList>
    </citation>
    <scope>IDENTIFICATION</scope>
</reference>
<evidence type="ECO:0000313" key="2">
    <source>
        <dbReference type="WBParaSite" id="Hba_04736"/>
    </source>
</evidence>
<protein>
    <submittedName>
        <fullName evidence="2">Uncharacterized protein</fullName>
    </submittedName>
</protein>
<proteinExistence type="predicted"/>
<evidence type="ECO:0000313" key="1">
    <source>
        <dbReference type="Proteomes" id="UP000095283"/>
    </source>
</evidence>
<keyword evidence="1" id="KW-1185">Reference proteome</keyword>
<sequence length="25" mass="3147">MMNHVYNIKCRYYLQIRMGIKNIML</sequence>
<accession>A0A1I7WIA2</accession>
<organism evidence="1 2">
    <name type="scientific">Heterorhabditis bacteriophora</name>
    <name type="common">Entomopathogenic nematode worm</name>
    <dbReference type="NCBI Taxonomy" id="37862"/>
    <lineage>
        <taxon>Eukaryota</taxon>
        <taxon>Metazoa</taxon>
        <taxon>Ecdysozoa</taxon>
        <taxon>Nematoda</taxon>
        <taxon>Chromadorea</taxon>
        <taxon>Rhabditida</taxon>
        <taxon>Rhabditina</taxon>
        <taxon>Rhabditomorpha</taxon>
        <taxon>Strongyloidea</taxon>
        <taxon>Heterorhabditidae</taxon>
        <taxon>Heterorhabditis</taxon>
    </lineage>
</organism>
<dbReference type="WBParaSite" id="Hba_04736">
    <property type="protein sequence ID" value="Hba_04736"/>
    <property type="gene ID" value="Hba_04736"/>
</dbReference>
<dbReference type="Proteomes" id="UP000095283">
    <property type="component" value="Unplaced"/>
</dbReference>
<dbReference type="AlphaFoldDB" id="A0A1I7WIA2"/>
<name>A0A1I7WIA2_HETBA</name>